<gene>
    <name evidence="1" type="ORF">SAMN03080618_03349</name>
</gene>
<sequence length="96" mass="11074">MTDRSHIMKAAWRLYRNTYEMFCKVQFNRNGFRWALTEAWRRAKAATRNAAIPLDVKQVRAGAIRAEIDSLKFKSFQINTTPIQARLEAELSALAA</sequence>
<accession>A0A1I3SER4</accession>
<evidence type="ECO:0000313" key="2">
    <source>
        <dbReference type="Proteomes" id="UP000242763"/>
    </source>
</evidence>
<protein>
    <submittedName>
        <fullName evidence="1">Uncharacterized protein</fullName>
    </submittedName>
</protein>
<evidence type="ECO:0000313" key="1">
    <source>
        <dbReference type="EMBL" id="SFJ57228.1"/>
    </source>
</evidence>
<dbReference type="EMBL" id="FORF01000030">
    <property type="protein sequence ID" value="SFJ57228.1"/>
    <property type="molecule type" value="Genomic_DNA"/>
</dbReference>
<dbReference type="OrthoDB" id="7960990at2"/>
<dbReference type="STRING" id="1121003.SAMN03080618_03349"/>
<dbReference type="Proteomes" id="UP000242763">
    <property type="component" value="Unassembled WGS sequence"/>
</dbReference>
<dbReference type="RefSeq" id="WP_091524729.1">
    <property type="nucleotide sequence ID" value="NZ_FORF01000030.1"/>
</dbReference>
<dbReference type="AlphaFoldDB" id="A0A1I3SER4"/>
<organism evidence="1 2">
    <name type="scientific">Aquamicrobium aerolatum DSM 21857</name>
    <dbReference type="NCBI Taxonomy" id="1121003"/>
    <lineage>
        <taxon>Bacteria</taxon>
        <taxon>Pseudomonadati</taxon>
        <taxon>Pseudomonadota</taxon>
        <taxon>Alphaproteobacteria</taxon>
        <taxon>Hyphomicrobiales</taxon>
        <taxon>Phyllobacteriaceae</taxon>
        <taxon>Aerobium</taxon>
    </lineage>
</organism>
<name>A0A1I3SER4_9HYPH</name>
<keyword evidence="2" id="KW-1185">Reference proteome</keyword>
<reference evidence="2" key="1">
    <citation type="submission" date="2016-10" db="EMBL/GenBank/DDBJ databases">
        <authorList>
            <person name="Varghese N."/>
            <person name="Submissions S."/>
        </authorList>
    </citation>
    <scope>NUCLEOTIDE SEQUENCE [LARGE SCALE GENOMIC DNA]</scope>
    <source>
        <strain evidence="2">DSM 21857</strain>
    </source>
</reference>
<proteinExistence type="predicted"/>